<dbReference type="RefSeq" id="WP_204056031.1">
    <property type="nucleotide sequence ID" value="NZ_BAAAGP010000005.1"/>
</dbReference>
<feature type="signal peptide" evidence="1">
    <location>
        <begin position="1"/>
        <end position="27"/>
    </location>
</feature>
<dbReference type="Gene3D" id="2.60.40.290">
    <property type="match status" value="1"/>
</dbReference>
<dbReference type="SUPFAM" id="SSF49384">
    <property type="entry name" value="Carbohydrate-binding domain"/>
    <property type="match status" value="1"/>
</dbReference>
<keyword evidence="1" id="KW-0732">Signal</keyword>
<comment type="caution">
    <text evidence="3">The sequence shown here is derived from an EMBL/GenBank/DDBJ whole genome shotgun (WGS) entry which is preliminary data.</text>
</comment>
<protein>
    <recommendedName>
        <fullName evidence="2">CBM2 domain-containing protein</fullName>
    </recommendedName>
</protein>
<evidence type="ECO:0000259" key="2">
    <source>
        <dbReference type="PROSITE" id="PS51173"/>
    </source>
</evidence>
<dbReference type="SMART" id="SM00637">
    <property type="entry name" value="CBD_II"/>
    <property type="match status" value="1"/>
</dbReference>
<gene>
    <name evidence="3" type="ORF">Mco01_14530</name>
</gene>
<evidence type="ECO:0000313" key="3">
    <source>
        <dbReference type="EMBL" id="GIH38453.1"/>
    </source>
</evidence>
<dbReference type="InterPro" id="IPR008965">
    <property type="entry name" value="CBM2/CBM3_carb-bd_dom_sf"/>
</dbReference>
<name>A0ABQ4FUG7_9ACTN</name>
<evidence type="ECO:0000313" key="4">
    <source>
        <dbReference type="Proteomes" id="UP000603904"/>
    </source>
</evidence>
<sequence>MTRTSTAAVLLAGVLGALGVPAVPATADSIGCAADYQITSVWSGWSGAGDANALGQVTVRNTGSSPLTGWRVTWRYTDGTTITQVWGAVPLPVVGPVGSAAFGNETYNGNLPIGGSTVFGFAARRPANAVDPRPVTCTPA</sequence>
<dbReference type="Proteomes" id="UP000603904">
    <property type="component" value="Unassembled WGS sequence"/>
</dbReference>
<accession>A0ABQ4FUG7</accession>
<dbReference type="EMBL" id="BOOC01000003">
    <property type="protein sequence ID" value="GIH38453.1"/>
    <property type="molecule type" value="Genomic_DNA"/>
</dbReference>
<feature type="chain" id="PRO_5047204072" description="CBM2 domain-containing protein" evidence="1">
    <location>
        <begin position="28"/>
        <end position="140"/>
    </location>
</feature>
<dbReference type="PROSITE" id="PS51173">
    <property type="entry name" value="CBM2"/>
    <property type="match status" value="1"/>
</dbReference>
<keyword evidence="4" id="KW-1185">Reference proteome</keyword>
<dbReference type="InterPro" id="IPR012291">
    <property type="entry name" value="CBM2_carb-bd_dom_sf"/>
</dbReference>
<dbReference type="InterPro" id="IPR001919">
    <property type="entry name" value="CBD2"/>
</dbReference>
<feature type="domain" description="CBM2" evidence="2">
    <location>
        <begin position="25"/>
        <end position="140"/>
    </location>
</feature>
<proteinExistence type="predicted"/>
<evidence type="ECO:0000256" key="1">
    <source>
        <dbReference type="SAM" id="SignalP"/>
    </source>
</evidence>
<reference evidence="3 4" key="1">
    <citation type="submission" date="2021-01" db="EMBL/GenBank/DDBJ databases">
        <title>Whole genome shotgun sequence of Microbispora corallina NBRC 16416.</title>
        <authorList>
            <person name="Komaki H."/>
            <person name="Tamura T."/>
        </authorList>
    </citation>
    <scope>NUCLEOTIDE SEQUENCE [LARGE SCALE GENOMIC DNA]</scope>
    <source>
        <strain evidence="3 4">NBRC 16416</strain>
    </source>
</reference>
<organism evidence="3 4">
    <name type="scientific">Microbispora corallina</name>
    <dbReference type="NCBI Taxonomy" id="83302"/>
    <lineage>
        <taxon>Bacteria</taxon>
        <taxon>Bacillati</taxon>
        <taxon>Actinomycetota</taxon>
        <taxon>Actinomycetes</taxon>
        <taxon>Streptosporangiales</taxon>
        <taxon>Streptosporangiaceae</taxon>
        <taxon>Microbispora</taxon>
    </lineage>
</organism>
<dbReference type="Pfam" id="PF00553">
    <property type="entry name" value="CBM_2"/>
    <property type="match status" value="1"/>
</dbReference>